<keyword evidence="3" id="KW-0175">Coiled coil</keyword>
<dbReference type="Proteomes" id="UP000469462">
    <property type="component" value="Unassembled WGS sequence"/>
</dbReference>
<dbReference type="PANTHER" id="PTHR30408">
    <property type="entry name" value="TYPE-1 RESTRICTION ENZYME ECOKI SPECIFICITY PROTEIN"/>
    <property type="match status" value="1"/>
</dbReference>
<dbReference type="GO" id="GO:0004519">
    <property type="term" value="F:endonuclease activity"/>
    <property type="evidence" value="ECO:0007669"/>
    <property type="project" value="UniProtKB-KW"/>
</dbReference>
<dbReference type="PANTHER" id="PTHR30408:SF12">
    <property type="entry name" value="TYPE I RESTRICTION ENZYME MJAVIII SPECIFICITY SUBUNIT"/>
    <property type="match status" value="1"/>
</dbReference>
<comment type="caution">
    <text evidence="4">The sequence shown here is derived from an EMBL/GenBank/DDBJ whole genome shotgun (WGS) entry which is preliminary data.</text>
</comment>
<dbReference type="InterPro" id="IPR044946">
    <property type="entry name" value="Restrct_endonuc_typeI_TRD_sf"/>
</dbReference>
<dbReference type="GO" id="GO:0009307">
    <property type="term" value="P:DNA restriction-modification system"/>
    <property type="evidence" value="ECO:0007669"/>
    <property type="project" value="UniProtKB-KW"/>
</dbReference>
<dbReference type="Gene3D" id="3.90.220.20">
    <property type="entry name" value="DNA methylase specificity domains"/>
    <property type="match status" value="2"/>
</dbReference>
<keyword evidence="4" id="KW-0378">Hydrolase</keyword>
<protein>
    <submittedName>
        <fullName evidence="4">Restriction endonuclease subunit S</fullName>
    </submittedName>
</protein>
<dbReference type="InterPro" id="IPR052021">
    <property type="entry name" value="Type-I_RS_S_subunit"/>
</dbReference>
<evidence type="ECO:0000256" key="1">
    <source>
        <dbReference type="ARBA" id="ARBA00022747"/>
    </source>
</evidence>
<proteinExistence type="predicted"/>
<reference evidence="4 5" key="1">
    <citation type="submission" date="2019-10" db="EMBL/GenBank/DDBJ databases">
        <title>Genome diversity of Sutterella seckii.</title>
        <authorList>
            <person name="Chaplin A.V."/>
            <person name="Sokolova S.R."/>
            <person name="Mosin K.A."/>
            <person name="Ivanova E.L."/>
            <person name="Kochetkova T.O."/>
            <person name="Goltsov A.Y."/>
            <person name="Trofimov D.Y."/>
            <person name="Efimov B.A."/>
        </authorList>
    </citation>
    <scope>NUCLEOTIDE SEQUENCE [LARGE SCALE GENOMIC DNA]</scope>
    <source>
        <strain evidence="4 5">ASD3426</strain>
    </source>
</reference>
<keyword evidence="5" id="KW-1185">Reference proteome</keyword>
<gene>
    <name evidence="4" type="ORF">GBM96_08935</name>
</gene>
<evidence type="ECO:0000256" key="3">
    <source>
        <dbReference type="SAM" id="Coils"/>
    </source>
</evidence>
<evidence type="ECO:0000256" key="2">
    <source>
        <dbReference type="ARBA" id="ARBA00023125"/>
    </source>
</evidence>
<feature type="coiled-coil region" evidence="3">
    <location>
        <begin position="175"/>
        <end position="202"/>
    </location>
</feature>
<keyword evidence="4" id="KW-0255">Endonuclease</keyword>
<dbReference type="EMBL" id="WEHW01000038">
    <property type="protein sequence ID" value="KAB7650454.1"/>
    <property type="molecule type" value="Genomic_DNA"/>
</dbReference>
<dbReference type="SUPFAM" id="SSF116734">
    <property type="entry name" value="DNA methylase specificity domain"/>
    <property type="match status" value="2"/>
</dbReference>
<dbReference type="AlphaFoldDB" id="A0AAI9WMN4"/>
<name>A0AAI9WMN4_9BURK</name>
<keyword evidence="1" id="KW-0680">Restriction system</keyword>
<keyword evidence="4" id="KW-0540">Nuclease</keyword>
<keyword evidence="2" id="KW-0238">DNA-binding</keyword>
<accession>A0AAI9WMN4</accession>
<sequence length="391" mass="45042">MPSRSLAMNSELLKQVKIAPRVTLGSYITRVERFNISDEYGVDDVRGVSNTKGFMKTRANIEGRSLKTFLVVQPQEFVFNRRTTRNGERLGLGFNMTERAFILTEDYVAFRVKSEKETELLACYLYLYFLRDEFDRYVRSNSWGSATELFNWDDMCRVKIPLPPIEVQRAYVEAYKGLTSLIEENEALLKSLEATAQACVAECREKWPMVKIGGYIQSFTRRNSEDRELPFMGVNRDKQIVPTAANTGNVERTRYSVLKQGEMVFSGMQTGRDVCIRIALWEQNTDILLSPAYTTFRLDASKPLLTQYFFLNFKSMEMDRQGWFKSDSSVRSNLDWDRFCEIEIPLPPIEMQQAIVALYHCAEEARSIADEAKAQLAQACPAMIQQAAHRR</sequence>
<evidence type="ECO:0000313" key="5">
    <source>
        <dbReference type="Proteomes" id="UP000469462"/>
    </source>
</evidence>
<dbReference type="GO" id="GO:0003677">
    <property type="term" value="F:DNA binding"/>
    <property type="evidence" value="ECO:0007669"/>
    <property type="project" value="UniProtKB-KW"/>
</dbReference>
<organism evidence="4 5">
    <name type="scientific">Sutterella seckii</name>
    <dbReference type="NCBI Taxonomy" id="1944635"/>
    <lineage>
        <taxon>Bacteria</taxon>
        <taxon>Pseudomonadati</taxon>
        <taxon>Pseudomonadota</taxon>
        <taxon>Betaproteobacteria</taxon>
        <taxon>Burkholderiales</taxon>
        <taxon>Sutterellaceae</taxon>
        <taxon>Sutterella</taxon>
    </lineage>
</organism>
<evidence type="ECO:0000313" key="4">
    <source>
        <dbReference type="EMBL" id="KAB7650454.1"/>
    </source>
</evidence>